<protein>
    <submittedName>
        <fullName evidence="1">Uncharacterized protein</fullName>
    </submittedName>
</protein>
<sequence length="64" mass="7339">MDSNLQTELSTILSQYQNSFINKVYADENNESDILMNVFSLTAETKRKMVSIGEHNWEGVGRKL</sequence>
<keyword evidence="2" id="KW-1185">Reference proteome</keyword>
<dbReference type="RefSeq" id="WP_353930526.1">
    <property type="nucleotide sequence ID" value="NZ_CP150886.1"/>
</dbReference>
<evidence type="ECO:0000313" key="1">
    <source>
        <dbReference type="EMBL" id="WZB87614.1"/>
    </source>
</evidence>
<proteinExistence type="predicted"/>
<gene>
    <name evidence="1" type="ORF">WJM97_19995</name>
</gene>
<dbReference type="EMBL" id="CP150886">
    <property type="protein sequence ID" value="WZB87614.1"/>
    <property type="molecule type" value="Genomic_DNA"/>
</dbReference>
<dbReference type="Proteomes" id="UP001483337">
    <property type="component" value="Chromosome"/>
</dbReference>
<organism evidence="1 2">
    <name type="scientific">Okeanomitos corallinicola TIOX110</name>
    <dbReference type="NCBI Taxonomy" id="3133117"/>
    <lineage>
        <taxon>Bacteria</taxon>
        <taxon>Bacillati</taxon>
        <taxon>Cyanobacteriota</taxon>
        <taxon>Cyanophyceae</taxon>
        <taxon>Nostocales</taxon>
        <taxon>Aphanizomenonaceae</taxon>
        <taxon>Okeanomitos</taxon>
    </lineage>
</organism>
<name>A0ABZ2UQP4_9CYAN</name>
<reference evidence="1 2" key="1">
    <citation type="submission" date="2024-04" db="EMBL/GenBank/DDBJ databases">
        <title>Okeanomitos corallinicola gen. &amp; sp. nov. (Nostocales, Cyanobacteria), a new toxic marine heterocyst-forming cyanobacterium from a coral reef.</title>
        <authorList>
            <person name="Li H."/>
            <person name="Li R."/>
            <person name="Kang J."/>
            <person name="Hii K.S."/>
            <person name="Mohamed H.F."/>
            <person name="Xu X."/>
            <person name="Luo Z."/>
        </authorList>
    </citation>
    <scope>NUCLEOTIDE SEQUENCE [LARGE SCALE GENOMIC DNA]</scope>
    <source>
        <strain evidence="1 2">TIOX110</strain>
    </source>
</reference>
<evidence type="ECO:0000313" key="2">
    <source>
        <dbReference type="Proteomes" id="UP001483337"/>
    </source>
</evidence>
<accession>A0ABZ2UQP4</accession>